<dbReference type="GO" id="GO:0031261">
    <property type="term" value="C:DNA replication preinitiation complex"/>
    <property type="evidence" value="ECO:0007669"/>
    <property type="project" value="TreeGrafter"/>
</dbReference>
<dbReference type="GO" id="GO:0003688">
    <property type="term" value="F:DNA replication origin binding"/>
    <property type="evidence" value="ECO:0007669"/>
    <property type="project" value="TreeGrafter"/>
</dbReference>
<dbReference type="AlphaFoldDB" id="A0AAF3EY80"/>
<dbReference type="InterPro" id="IPR003874">
    <property type="entry name" value="CDC45"/>
</dbReference>
<evidence type="ECO:0000256" key="3">
    <source>
        <dbReference type="ARBA" id="ARBA00022705"/>
    </source>
</evidence>
<dbReference type="GO" id="GO:0003682">
    <property type="term" value="F:chromatin binding"/>
    <property type="evidence" value="ECO:0007669"/>
    <property type="project" value="TreeGrafter"/>
</dbReference>
<sequence>MIVKNDLRFYFYEVIKKKNILILVGDDVDALCASLILTGLLRCDDAAFSVVPVATWTDVKKAIAEQEQSQVIVMLNCGGNRTLSELEIPEALPVFICDNRRPFDLDNVYDAEQVRIIVDPKEIEELGVPPIEDVFKEETSSDEDEDEDAESYAITMQRRALKREEKRAWEHRKAQALWRYYSNTWVSLPTSIRILELAFSLNRATPEFMWLASVGLNSLYVDNLINLQVYSEVCVGRIRQFIHKFAPKATPRSDDLFRISFDKELTLAVYTSWSLYSAMRVNQFFACKTTNWSQTGEDNMKKLYARLGITLAEARQVFSSLSTERKKEIAMILNFETKEHFHTFTAHIGYSARVTAADTARIVALKLEAQRPGSHLVDRFSAATGILKDMMSPGKEIVLQKNIEAYKLALELVYQYVATALNQSEIISMGQYYLYACSKVVDEGLMESRHFLLLFQNFVLEAFASSRKKRRAKPLIVAFPLAGNKEGWHIISGVMPLGTAYHDNYLKSVIGGAFEKCESSNLRMLRERFSPDIILLKSEDRGRFFEVLQTVFE</sequence>
<evidence type="ECO:0000313" key="7">
    <source>
        <dbReference type="WBParaSite" id="MBELARI_LOCUS19167"/>
    </source>
</evidence>
<evidence type="ECO:0000313" key="6">
    <source>
        <dbReference type="Proteomes" id="UP000887575"/>
    </source>
</evidence>
<accession>A0AAF3EY80</accession>
<evidence type="ECO:0000256" key="2">
    <source>
        <dbReference type="ARBA" id="ARBA00010727"/>
    </source>
</evidence>
<comment type="subcellular location">
    <subcellularLocation>
        <location evidence="1">Nucleus</location>
    </subcellularLocation>
</comment>
<dbReference type="GO" id="GO:1902977">
    <property type="term" value="P:mitotic DNA replication preinitiation complex assembly"/>
    <property type="evidence" value="ECO:0007669"/>
    <property type="project" value="TreeGrafter"/>
</dbReference>
<keyword evidence="4" id="KW-0539">Nucleus</keyword>
<dbReference type="GO" id="GO:0000727">
    <property type="term" value="P:double-strand break repair via break-induced replication"/>
    <property type="evidence" value="ECO:0007669"/>
    <property type="project" value="TreeGrafter"/>
</dbReference>
<dbReference type="Proteomes" id="UP000887575">
    <property type="component" value="Unassembled WGS sequence"/>
</dbReference>
<dbReference type="Pfam" id="PF02724">
    <property type="entry name" value="CDC45"/>
    <property type="match status" value="1"/>
</dbReference>
<keyword evidence="6" id="KW-1185">Reference proteome</keyword>
<dbReference type="GO" id="GO:0003697">
    <property type="term" value="F:single-stranded DNA binding"/>
    <property type="evidence" value="ECO:0007669"/>
    <property type="project" value="TreeGrafter"/>
</dbReference>
<keyword evidence="3" id="KW-0235">DNA replication</keyword>
<reference evidence="7" key="1">
    <citation type="submission" date="2024-02" db="UniProtKB">
        <authorList>
            <consortium name="WormBaseParasite"/>
        </authorList>
    </citation>
    <scope>IDENTIFICATION</scope>
</reference>
<proteinExistence type="inferred from homology"/>
<keyword evidence="5" id="KW-0131">Cell cycle</keyword>
<dbReference type="PANTHER" id="PTHR10507:SF0">
    <property type="entry name" value="CELL DIVISION CONTROL PROTEIN 45 HOMOLOG"/>
    <property type="match status" value="1"/>
</dbReference>
<protein>
    <submittedName>
        <fullName evidence="7">Uncharacterized protein</fullName>
    </submittedName>
</protein>
<evidence type="ECO:0000256" key="5">
    <source>
        <dbReference type="ARBA" id="ARBA00023306"/>
    </source>
</evidence>
<organism evidence="6 7">
    <name type="scientific">Mesorhabditis belari</name>
    <dbReference type="NCBI Taxonomy" id="2138241"/>
    <lineage>
        <taxon>Eukaryota</taxon>
        <taxon>Metazoa</taxon>
        <taxon>Ecdysozoa</taxon>
        <taxon>Nematoda</taxon>
        <taxon>Chromadorea</taxon>
        <taxon>Rhabditida</taxon>
        <taxon>Rhabditina</taxon>
        <taxon>Rhabditomorpha</taxon>
        <taxon>Rhabditoidea</taxon>
        <taxon>Rhabditidae</taxon>
        <taxon>Mesorhabditinae</taxon>
        <taxon>Mesorhabditis</taxon>
    </lineage>
</organism>
<comment type="similarity">
    <text evidence="2">Belongs to the CDC45 family.</text>
</comment>
<evidence type="ECO:0000256" key="1">
    <source>
        <dbReference type="ARBA" id="ARBA00004123"/>
    </source>
</evidence>
<dbReference type="PANTHER" id="PTHR10507">
    <property type="entry name" value="CDC45-RELATED PROTEIN"/>
    <property type="match status" value="1"/>
</dbReference>
<dbReference type="GO" id="GO:0006270">
    <property type="term" value="P:DNA replication initiation"/>
    <property type="evidence" value="ECO:0007669"/>
    <property type="project" value="InterPro"/>
</dbReference>
<dbReference type="WBParaSite" id="MBELARI_LOCUS19167">
    <property type="protein sequence ID" value="MBELARI_LOCUS19167"/>
    <property type="gene ID" value="MBELARI_LOCUS19167"/>
</dbReference>
<evidence type="ECO:0000256" key="4">
    <source>
        <dbReference type="ARBA" id="ARBA00023242"/>
    </source>
</evidence>
<name>A0AAF3EY80_9BILA</name>